<dbReference type="Gene3D" id="2.100.10.30">
    <property type="entry name" value="Jacalin-like lectin domain"/>
    <property type="match status" value="1"/>
</dbReference>
<comment type="caution">
    <text evidence="4">The sequence shown here is derived from an EMBL/GenBank/DDBJ whole genome shotgun (WGS) entry which is preliminary data.</text>
</comment>
<dbReference type="InterPro" id="IPR036404">
    <property type="entry name" value="Jacalin-like_lectin_dom_sf"/>
</dbReference>
<dbReference type="AlphaFoldDB" id="A0A2U1Q5B5"/>
<comment type="similarity">
    <text evidence="1">Belongs to the jacalin lectin family.</text>
</comment>
<sequence length="199" mass="21787">MIGKNNTSHLMCCGSSFLLPSPVKTVVKKSRESGYIWGSSTGGNPWSLLLDNNQKLRKIKIDHKDWIYSIIFTTQDFSGLLQSSKQHGGASSYRGGKISEINFDVDEKLIGINGTVGVTTGCHEGFKVISSLFFFTNKKTDGAFGKPTGTSFSVPWDAGSFAGFYGRGGLYIDGCSLIQGMCSVIVHIIKIHRFKVYCY</sequence>
<dbReference type="InterPro" id="IPR001229">
    <property type="entry name" value="Jacalin-like_lectin_dom"/>
</dbReference>
<protein>
    <submittedName>
        <fullName evidence="4">Jacalin-like lectin domain-containing protein</fullName>
    </submittedName>
</protein>
<evidence type="ECO:0000313" key="4">
    <source>
        <dbReference type="EMBL" id="PWA93210.1"/>
    </source>
</evidence>
<keyword evidence="5" id="KW-1185">Reference proteome</keyword>
<dbReference type="Pfam" id="PF01419">
    <property type="entry name" value="Jacalin"/>
    <property type="match status" value="1"/>
</dbReference>
<organism evidence="4 5">
    <name type="scientific">Artemisia annua</name>
    <name type="common">Sweet wormwood</name>
    <dbReference type="NCBI Taxonomy" id="35608"/>
    <lineage>
        <taxon>Eukaryota</taxon>
        <taxon>Viridiplantae</taxon>
        <taxon>Streptophyta</taxon>
        <taxon>Embryophyta</taxon>
        <taxon>Tracheophyta</taxon>
        <taxon>Spermatophyta</taxon>
        <taxon>Magnoliopsida</taxon>
        <taxon>eudicotyledons</taxon>
        <taxon>Gunneridae</taxon>
        <taxon>Pentapetalae</taxon>
        <taxon>asterids</taxon>
        <taxon>campanulids</taxon>
        <taxon>Asterales</taxon>
        <taxon>Asteraceae</taxon>
        <taxon>Asteroideae</taxon>
        <taxon>Anthemideae</taxon>
        <taxon>Artemisiinae</taxon>
        <taxon>Artemisia</taxon>
    </lineage>
</organism>
<accession>A0A2U1Q5B5</accession>
<dbReference type="EMBL" id="PKPP01000403">
    <property type="protein sequence ID" value="PWA93210.1"/>
    <property type="molecule type" value="Genomic_DNA"/>
</dbReference>
<evidence type="ECO:0000259" key="3">
    <source>
        <dbReference type="PROSITE" id="PS51752"/>
    </source>
</evidence>
<dbReference type="PROSITE" id="PS51752">
    <property type="entry name" value="JACALIN_LECTIN"/>
    <property type="match status" value="1"/>
</dbReference>
<feature type="domain" description="Jacalin-type lectin" evidence="3">
    <location>
        <begin position="31"/>
        <end position="181"/>
    </location>
</feature>
<dbReference type="OrthoDB" id="1701342at2759"/>
<dbReference type="GO" id="GO:0030246">
    <property type="term" value="F:carbohydrate binding"/>
    <property type="evidence" value="ECO:0007669"/>
    <property type="project" value="UniProtKB-KW"/>
</dbReference>
<proteinExistence type="inferred from homology"/>
<dbReference type="PANTHER" id="PTHR46506">
    <property type="entry name" value="OS05G0143600 PROTEIN"/>
    <property type="match status" value="1"/>
</dbReference>
<evidence type="ECO:0000313" key="5">
    <source>
        <dbReference type="Proteomes" id="UP000245207"/>
    </source>
</evidence>
<reference evidence="4 5" key="1">
    <citation type="journal article" date="2018" name="Mol. Plant">
        <title>The genome of Artemisia annua provides insight into the evolution of Asteraceae family and artemisinin biosynthesis.</title>
        <authorList>
            <person name="Shen Q."/>
            <person name="Zhang L."/>
            <person name="Liao Z."/>
            <person name="Wang S."/>
            <person name="Yan T."/>
            <person name="Shi P."/>
            <person name="Liu M."/>
            <person name="Fu X."/>
            <person name="Pan Q."/>
            <person name="Wang Y."/>
            <person name="Lv Z."/>
            <person name="Lu X."/>
            <person name="Zhang F."/>
            <person name="Jiang W."/>
            <person name="Ma Y."/>
            <person name="Chen M."/>
            <person name="Hao X."/>
            <person name="Li L."/>
            <person name="Tang Y."/>
            <person name="Lv G."/>
            <person name="Zhou Y."/>
            <person name="Sun X."/>
            <person name="Brodelius P.E."/>
            <person name="Rose J.K.C."/>
            <person name="Tang K."/>
        </authorList>
    </citation>
    <scope>NUCLEOTIDE SEQUENCE [LARGE SCALE GENOMIC DNA]</scope>
    <source>
        <strain evidence="5">cv. Huhao1</strain>
        <tissue evidence="4">Leaf</tissue>
    </source>
</reference>
<dbReference type="Proteomes" id="UP000245207">
    <property type="component" value="Unassembled WGS sequence"/>
</dbReference>
<keyword evidence="2 4" id="KW-0430">Lectin</keyword>
<dbReference type="SUPFAM" id="SSF51101">
    <property type="entry name" value="Mannose-binding lectins"/>
    <property type="match status" value="1"/>
</dbReference>
<name>A0A2U1Q5B5_ARTAN</name>
<dbReference type="STRING" id="35608.A0A2U1Q5B5"/>
<gene>
    <name evidence="4" type="ORF">CTI12_AA073050</name>
</gene>
<evidence type="ECO:0000256" key="2">
    <source>
        <dbReference type="ARBA" id="ARBA00022734"/>
    </source>
</evidence>
<evidence type="ECO:0000256" key="1">
    <source>
        <dbReference type="ARBA" id="ARBA00006568"/>
    </source>
</evidence>